<protein>
    <recommendedName>
        <fullName evidence="4">Methyltransferase</fullName>
    </recommendedName>
</protein>
<dbReference type="STRING" id="1093900.A0A507ALK2"/>
<evidence type="ECO:0000256" key="1">
    <source>
        <dbReference type="ARBA" id="ARBA00023604"/>
    </source>
</evidence>
<dbReference type="AlphaFoldDB" id="A0A507ALK2"/>
<dbReference type="EMBL" id="SKBQ01000082">
    <property type="protein sequence ID" value="TPX08017.1"/>
    <property type="molecule type" value="Genomic_DNA"/>
</dbReference>
<keyword evidence="3" id="KW-1185">Reference proteome</keyword>
<dbReference type="PANTHER" id="PTHR34598:SF3">
    <property type="entry name" value="OXIDOREDUCTASE AN1597"/>
    <property type="match status" value="1"/>
</dbReference>
<dbReference type="NCBIfam" id="NF041278">
    <property type="entry name" value="CmcJ_NvfI_EfuI"/>
    <property type="match status" value="1"/>
</dbReference>
<name>A0A507ALK2_9PEZI</name>
<dbReference type="GeneID" id="41977795"/>
<dbReference type="OrthoDB" id="412788at2759"/>
<dbReference type="Proteomes" id="UP000319257">
    <property type="component" value="Unassembled WGS sequence"/>
</dbReference>
<dbReference type="InterPro" id="IPR044053">
    <property type="entry name" value="AsaB-like"/>
</dbReference>
<accession>A0A507ALK2</accession>
<comment type="caution">
    <text evidence="2">The sequence shown here is derived from an EMBL/GenBank/DDBJ whole genome shotgun (WGS) entry which is preliminary data.</text>
</comment>
<gene>
    <name evidence="2" type="ORF">E0L32_010348</name>
</gene>
<evidence type="ECO:0000313" key="3">
    <source>
        <dbReference type="Proteomes" id="UP000319257"/>
    </source>
</evidence>
<dbReference type="GO" id="GO:0016491">
    <property type="term" value="F:oxidoreductase activity"/>
    <property type="evidence" value="ECO:0007669"/>
    <property type="project" value="InterPro"/>
</dbReference>
<sequence length="282" mass="31983">MSTNSITATIRYVKRGEDRNPGEKPYILHYAAPAGFPQNNFTIEPVHGIRIHNLRSSGLTYDQNGMAIATIDNSGGMKPSDFDDDDWIERVYLPELHKSVCRALGAQDVTIFDWMLRKRSPSFPKRNSDEENVDDHQPSLSAHIDYTTGELGSRVDRYFGDEKDAMLSRKYQVINVWKPLAGPCRDFPLAFLDPKSVDPDKDLFKVDEVFPTVANEVFQVYHNPNHKWYYIPDQLDSEIAIFNAFDSEKGQSLAVPHCSFDLGEAGSGIPRQSIEVRAFAFF</sequence>
<evidence type="ECO:0000313" key="2">
    <source>
        <dbReference type="EMBL" id="TPX08017.1"/>
    </source>
</evidence>
<comment type="similarity">
    <text evidence="1">Belongs to the asaB hydroxylase/desaturase family.</text>
</comment>
<dbReference type="RefSeq" id="XP_030989728.1">
    <property type="nucleotide sequence ID" value="XM_031132956.1"/>
</dbReference>
<reference evidence="2 3" key="1">
    <citation type="submission" date="2019-06" db="EMBL/GenBank/DDBJ databases">
        <title>Draft genome sequence of the filamentous fungus Phialemoniopsis curvata isolated from diesel fuel.</title>
        <authorList>
            <person name="Varaljay V.A."/>
            <person name="Lyon W.J."/>
            <person name="Crouch A.L."/>
            <person name="Drake C.E."/>
            <person name="Hollomon J.M."/>
            <person name="Nadeau L.J."/>
            <person name="Nunn H.S."/>
            <person name="Stevenson B.S."/>
            <person name="Bojanowski C.L."/>
            <person name="Crookes-Goodson W.J."/>
        </authorList>
    </citation>
    <scope>NUCLEOTIDE SEQUENCE [LARGE SCALE GENOMIC DNA]</scope>
    <source>
        <strain evidence="2 3">D216</strain>
    </source>
</reference>
<proteinExistence type="inferred from homology"/>
<dbReference type="PANTHER" id="PTHR34598">
    <property type="entry name" value="BLL6449 PROTEIN"/>
    <property type="match status" value="1"/>
</dbReference>
<dbReference type="InParanoid" id="A0A507ALK2"/>
<evidence type="ECO:0008006" key="4">
    <source>
        <dbReference type="Google" id="ProtNLM"/>
    </source>
</evidence>
<organism evidence="2 3">
    <name type="scientific">Thyridium curvatum</name>
    <dbReference type="NCBI Taxonomy" id="1093900"/>
    <lineage>
        <taxon>Eukaryota</taxon>
        <taxon>Fungi</taxon>
        <taxon>Dikarya</taxon>
        <taxon>Ascomycota</taxon>
        <taxon>Pezizomycotina</taxon>
        <taxon>Sordariomycetes</taxon>
        <taxon>Sordariomycetidae</taxon>
        <taxon>Thyridiales</taxon>
        <taxon>Thyridiaceae</taxon>
        <taxon>Thyridium</taxon>
    </lineage>
</organism>